<dbReference type="SUPFAM" id="SSF81631">
    <property type="entry name" value="PAP/OAS1 substrate-binding domain"/>
    <property type="match status" value="1"/>
</dbReference>
<name>A0A226E7Y2_FOLCA</name>
<dbReference type="GO" id="GO:0031123">
    <property type="term" value="P:RNA 3'-end processing"/>
    <property type="evidence" value="ECO:0007669"/>
    <property type="project" value="TreeGrafter"/>
</dbReference>
<dbReference type="GO" id="GO:0050265">
    <property type="term" value="F:RNA uridylyltransferase activity"/>
    <property type="evidence" value="ECO:0007669"/>
    <property type="project" value="TreeGrafter"/>
</dbReference>
<dbReference type="OrthoDB" id="407432at2759"/>
<dbReference type="EMBL" id="LNIX01000005">
    <property type="protein sequence ID" value="OXA53715.1"/>
    <property type="molecule type" value="Genomic_DNA"/>
</dbReference>
<dbReference type="Proteomes" id="UP000198287">
    <property type="component" value="Unassembled WGS sequence"/>
</dbReference>
<accession>A0A226E7Y2</accession>
<feature type="region of interest" description="Disordered" evidence="1">
    <location>
        <begin position="1"/>
        <end position="56"/>
    </location>
</feature>
<proteinExistence type="predicted"/>
<evidence type="ECO:0000256" key="1">
    <source>
        <dbReference type="SAM" id="MobiDB-lite"/>
    </source>
</evidence>
<organism evidence="2 3">
    <name type="scientific">Folsomia candida</name>
    <name type="common">Springtail</name>
    <dbReference type="NCBI Taxonomy" id="158441"/>
    <lineage>
        <taxon>Eukaryota</taxon>
        <taxon>Metazoa</taxon>
        <taxon>Ecdysozoa</taxon>
        <taxon>Arthropoda</taxon>
        <taxon>Hexapoda</taxon>
        <taxon>Collembola</taxon>
        <taxon>Entomobryomorpha</taxon>
        <taxon>Isotomoidea</taxon>
        <taxon>Isotomidae</taxon>
        <taxon>Proisotominae</taxon>
        <taxon>Folsomia</taxon>
    </lineage>
</organism>
<feature type="compositionally biased region" description="Basic residues" evidence="1">
    <location>
        <begin position="26"/>
        <end position="41"/>
    </location>
</feature>
<keyword evidence="3" id="KW-1185">Reference proteome</keyword>
<evidence type="ECO:0000313" key="3">
    <source>
        <dbReference type="Proteomes" id="UP000198287"/>
    </source>
</evidence>
<gene>
    <name evidence="2" type="ORF">Fcan01_11549</name>
</gene>
<sequence>MDHNLSLCNKQGEVKSTSSPVQPPIRYRRPHPRQPGRHHSTKIRDNSPPRNIHSNIHPSDLERLKTLPPSDLLSQLVSTNSITIQGRETHSIILAQLTNLLQRKFMKIKLNPISSVIGYDTSQVEILVENFSEKDHSKCEINSVASQVAQILRTSNLTQVRIDNVQLFRKEGFQSMRFVARTSTIGEADVFLSFVNVGQVQLSRLVTFYLKLHPVIEPVTKLVQLWADYHQFYEISRECLTWMVLMYAGYEEIIPSVARMQSFLKYPEDKVNGWDVTIPLQTDGVKILSEFPPSIPTNSSDDFAATVMELVKEFFHYYAKLDFEKDFVCTNTLQIVSKTALAAGSMPKPHEEEGILKYFKWFGNKPKNEKPLFDIPTSFCIQNPLCLNHNLARGVRKEIITHFQHVCSTTYKHMEANPPVISFFDTLFPIPSTFMARIRPKKYIPVEDLQNIVTLVYTSLKKSSPHETCASGWLGLRIKPPKNFVYQFAFSMNELNITQVLGSWLLFRKLEIFWGTMVDDFLQTFLQKSFNTVITQKEQNTVENLRSKQPRKSRKYVEILFAKTNPATLQCSPDKFRKVNISSKTSVVESLEKLIQPIVGFMTCTILKCTCSTPLVHLKFERDTNCGEILPPAKRMAIESPFDQMCESLHQTENTGDEPLHFEIFVKMESHLGYSLPIIEVVFRSVDDKEMKSIQVLAEAISQSFPKYAMDRLRSLLRCED</sequence>
<evidence type="ECO:0000313" key="2">
    <source>
        <dbReference type="EMBL" id="OXA53715.1"/>
    </source>
</evidence>
<reference evidence="2 3" key="1">
    <citation type="submission" date="2015-12" db="EMBL/GenBank/DDBJ databases">
        <title>The genome of Folsomia candida.</title>
        <authorList>
            <person name="Faddeeva A."/>
            <person name="Derks M.F."/>
            <person name="Anvar Y."/>
            <person name="Smit S."/>
            <person name="Van Straalen N."/>
            <person name="Roelofs D."/>
        </authorList>
    </citation>
    <scope>NUCLEOTIDE SEQUENCE [LARGE SCALE GENOMIC DNA]</scope>
    <source>
        <strain evidence="2 3">VU population</strain>
        <tissue evidence="2">Whole body</tissue>
    </source>
</reference>
<dbReference type="Gene3D" id="1.10.1410.10">
    <property type="match status" value="1"/>
</dbReference>
<comment type="caution">
    <text evidence="2">The sequence shown here is derived from an EMBL/GenBank/DDBJ whole genome shotgun (WGS) entry which is preliminary data.</text>
</comment>
<dbReference type="PANTHER" id="PTHR12271">
    <property type="entry name" value="POLY A POLYMERASE CID PAP -RELATED"/>
    <property type="match status" value="1"/>
</dbReference>
<protein>
    <submittedName>
        <fullName evidence="2">Poly(A) RNA polymerase GLD2</fullName>
    </submittedName>
</protein>
<dbReference type="AlphaFoldDB" id="A0A226E7Y2"/>
<feature type="compositionally biased region" description="Polar residues" evidence="1">
    <location>
        <begin position="1"/>
        <end position="20"/>
    </location>
</feature>
<dbReference type="PANTHER" id="PTHR12271:SF66">
    <property type="entry name" value="TERMINAL URIDYLYLTRANSFERASE TAILOR"/>
    <property type="match status" value="1"/>
</dbReference>